<gene>
    <name evidence="2" type="ORF">EMPS_09995</name>
</gene>
<protein>
    <recommendedName>
        <fullName evidence="1">FAD-binding FR-type domain-containing protein</fullName>
    </recommendedName>
</protein>
<evidence type="ECO:0000313" key="2">
    <source>
        <dbReference type="EMBL" id="GJJ77636.1"/>
    </source>
</evidence>
<dbReference type="PANTHER" id="PTHR42815:SF2">
    <property type="entry name" value="FAD-BINDING, PUTATIVE (AFU_ORTHOLOGUE AFUA_6G07600)-RELATED"/>
    <property type="match status" value="1"/>
</dbReference>
<dbReference type="SUPFAM" id="SSF50475">
    <property type="entry name" value="FMN-binding split barrel"/>
    <property type="match status" value="1"/>
</dbReference>
<name>A0A9P3M0K4_9FUNG</name>
<evidence type="ECO:0000313" key="3">
    <source>
        <dbReference type="Proteomes" id="UP000827284"/>
    </source>
</evidence>
<dbReference type="Gene3D" id="2.40.30.10">
    <property type="entry name" value="Translation factors"/>
    <property type="match status" value="1"/>
</dbReference>
<proteinExistence type="predicted"/>
<dbReference type="InterPro" id="IPR017938">
    <property type="entry name" value="Riboflavin_synthase-like_b-brl"/>
</dbReference>
<dbReference type="OrthoDB" id="436496at2759"/>
<dbReference type="EMBL" id="BQFW01000014">
    <property type="protein sequence ID" value="GJJ77636.1"/>
    <property type="molecule type" value="Genomic_DNA"/>
</dbReference>
<keyword evidence="3" id="KW-1185">Reference proteome</keyword>
<dbReference type="SUPFAM" id="SSF52343">
    <property type="entry name" value="Ferredoxin reductase-like, C-terminal NADP-linked domain"/>
    <property type="match status" value="1"/>
</dbReference>
<dbReference type="InterPro" id="IPR011576">
    <property type="entry name" value="Pyridox_Oxase_N"/>
</dbReference>
<dbReference type="Gene3D" id="2.30.110.10">
    <property type="entry name" value="Electron Transport, Fmn-binding Protein, Chain A"/>
    <property type="match status" value="1"/>
</dbReference>
<dbReference type="InterPro" id="IPR012349">
    <property type="entry name" value="Split_barrel_FMN-bd"/>
</dbReference>
<dbReference type="SUPFAM" id="SSF63380">
    <property type="entry name" value="Riboflavin synthase domain-like"/>
    <property type="match status" value="1"/>
</dbReference>
<dbReference type="AlphaFoldDB" id="A0A9P3M0K4"/>
<dbReference type="InterPro" id="IPR039261">
    <property type="entry name" value="FNR_nucleotide-bd"/>
</dbReference>
<sequence length="652" mass="72443">MPVRVQESTVSLRDRWHSGERWVQDQIHVREEVEGASAIFRPYLTTQMQEFVPSLEYMFLGTLDSRGRPWVSILTGPKGFMKSTHGKILEVVVKGNKDEEPEEVSDPLYSNLLNGESFGHGEKTMWSGVALDFSNRRRNKMNGVLYKDDLLVNDEKTGELHVMLTVEQTIGNCPKYVTIRELSYQTQESSRSGSARFDLDDDHGLTELHQTIIRQADCVFISSRHIDESLPDLTSGMDCNHRGGNPGFIHLDGRTILFPDYSGNRFFNTLGNIAEDERVGLLFLSFETGDTLQFTGRAKIIFGQESQTLYPHAQRLVQVELDSVVFRKAAVPFRMHTKELSPYNPRVPGHRLPADAPGAGESTMAQLTNIIRHSPDIATFHFQTSRPIHYQPGQYAVLDFSQLNTTGYRHMAPENPRSLNDDYIRTWTISSAPDPATKTDAAVAWKDSSNFTMTIKRKAGGLLTSILHSIRSASQVHLTVPLVCTGGEFILPSGTDKSALQKVAFISGGIGSTPFISMIRGLRQVAKLSSPLSIHWIMSVSQTLESLPSILKELCGSSGQDNASSEGLDLKVSVFLTRESPGEGRHASLLDLNGVQVFFKRLDDQSVAEVVPDLTERKVLICGPDSFMDAVRAMCDKMGVSPESVLTEAFNF</sequence>
<feature type="domain" description="FAD-binding FR-type" evidence="1">
    <location>
        <begin position="360"/>
        <end position="492"/>
    </location>
</feature>
<dbReference type="Proteomes" id="UP000827284">
    <property type="component" value="Unassembled WGS sequence"/>
</dbReference>
<organism evidence="2 3">
    <name type="scientific">Entomortierella parvispora</name>
    <dbReference type="NCBI Taxonomy" id="205924"/>
    <lineage>
        <taxon>Eukaryota</taxon>
        <taxon>Fungi</taxon>
        <taxon>Fungi incertae sedis</taxon>
        <taxon>Mucoromycota</taxon>
        <taxon>Mortierellomycotina</taxon>
        <taxon>Mortierellomycetes</taxon>
        <taxon>Mortierellales</taxon>
        <taxon>Mortierellaceae</taxon>
        <taxon>Entomortierella</taxon>
    </lineage>
</organism>
<reference evidence="2" key="1">
    <citation type="submission" date="2021-11" db="EMBL/GenBank/DDBJ databases">
        <authorList>
            <person name="Herlambang A."/>
            <person name="Guo Y."/>
            <person name="Takashima Y."/>
            <person name="Nishizawa T."/>
        </authorList>
    </citation>
    <scope>NUCLEOTIDE SEQUENCE</scope>
    <source>
        <strain evidence="2">E1425</strain>
    </source>
</reference>
<dbReference type="PROSITE" id="PS51384">
    <property type="entry name" value="FAD_FR"/>
    <property type="match status" value="1"/>
</dbReference>
<comment type="caution">
    <text evidence="2">The sequence shown here is derived from an EMBL/GenBank/DDBJ whole genome shotgun (WGS) entry which is preliminary data.</text>
</comment>
<reference evidence="2" key="2">
    <citation type="journal article" date="2022" name="Microbiol. Resour. Announc.">
        <title>Whole-Genome Sequence of Entomortierella parvispora E1425, a Mucoromycotan Fungus Associated with Burkholderiaceae-Related Endosymbiotic Bacteria.</title>
        <authorList>
            <person name="Herlambang A."/>
            <person name="Guo Y."/>
            <person name="Takashima Y."/>
            <person name="Narisawa K."/>
            <person name="Ohta H."/>
            <person name="Nishizawa T."/>
        </authorList>
    </citation>
    <scope>NUCLEOTIDE SEQUENCE</scope>
    <source>
        <strain evidence="2">E1425</strain>
    </source>
</reference>
<accession>A0A9P3M0K4</accession>
<dbReference type="InterPro" id="IPR017927">
    <property type="entry name" value="FAD-bd_FR_type"/>
</dbReference>
<evidence type="ECO:0000259" key="1">
    <source>
        <dbReference type="PROSITE" id="PS51384"/>
    </source>
</evidence>
<dbReference type="GO" id="GO:0016491">
    <property type="term" value="F:oxidoreductase activity"/>
    <property type="evidence" value="ECO:0007669"/>
    <property type="project" value="InterPro"/>
</dbReference>
<dbReference type="PANTHER" id="PTHR42815">
    <property type="entry name" value="FAD-BINDING, PUTATIVE (AFU_ORTHOLOGUE AFUA_6G07600)-RELATED"/>
    <property type="match status" value="1"/>
</dbReference>
<dbReference type="Gene3D" id="3.40.50.80">
    <property type="entry name" value="Nucleotide-binding domain of ferredoxin-NADP reductase (FNR) module"/>
    <property type="match status" value="1"/>
</dbReference>
<dbReference type="Pfam" id="PF01243">
    <property type="entry name" value="PNPOx_N"/>
    <property type="match status" value="1"/>
</dbReference>